<comment type="catalytic activity">
    <reaction evidence="1 15">
        <text>Endonucleolytic cleavage to 5'-phosphomonoester.</text>
        <dbReference type="EC" id="3.1.26.3"/>
    </reaction>
</comment>
<evidence type="ECO:0000256" key="9">
    <source>
        <dbReference type="ARBA" id="ARBA00022722"/>
    </source>
</evidence>
<dbReference type="SUPFAM" id="SSF69065">
    <property type="entry name" value="RNase III domain-like"/>
    <property type="match status" value="1"/>
</dbReference>
<evidence type="ECO:0000313" key="19">
    <source>
        <dbReference type="Proteomes" id="UP000055136"/>
    </source>
</evidence>
<keyword evidence="8 15" id="KW-0819">tRNA processing</keyword>
<feature type="active site" evidence="15">
    <location>
        <position position="40"/>
    </location>
</feature>
<dbReference type="Gene3D" id="3.30.160.20">
    <property type="match status" value="1"/>
</dbReference>
<feature type="domain" description="RNase III" evidence="17">
    <location>
        <begin position="1"/>
        <end position="123"/>
    </location>
</feature>
<dbReference type="InterPro" id="IPR036389">
    <property type="entry name" value="RNase_III_sf"/>
</dbReference>
<keyword evidence="10 15" id="KW-0479">Metal-binding</keyword>
<dbReference type="GO" id="GO:0006364">
    <property type="term" value="P:rRNA processing"/>
    <property type="evidence" value="ECO:0007669"/>
    <property type="project" value="UniProtKB-UniRule"/>
</dbReference>
<keyword evidence="13 15" id="KW-0460">Magnesium</keyword>
<keyword evidence="9 15" id="KW-0540">Nuclease</keyword>
<dbReference type="PROSITE" id="PS00517">
    <property type="entry name" value="RNASE_3_1"/>
    <property type="match status" value="1"/>
</dbReference>
<dbReference type="Pfam" id="PF14622">
    <property type="entry name" value="Ribonucleas_3_3"/>
    <property type="match status" value="1"/>
</dbReference>
<dbReference type="GO" id="GO:0008033">
    <property type="term" value="P:tRNA processing"/>
    <property type="evidence" value="ECO:0007669"/>
    <property type="project" value="UniProtKB-KW"/>
</dbReference>
<evidence type="ECO:0000313" key="18">
    <source>
        <dbReference type="EMBL" id="ALP54773.1"/>
    </source>
</evidence>
<evidence type="ECO:0000256" key="5">
    <source>
        <dbReference type="ARBA" id="ARBA00022490"/>
    </source>
</evidence>
<dbReference type="InterPro" id="IPR011907">
    <property type="entry name" value="RNase_III"/>
</dbReference>
<dbReference type="GO" id="GO:0005737">
    <property type="term" value="C:cytoplasm"/>
    <property type="evidence" value="ECO:0007669"/>
    <property type="project" value="UniProtKB-SubCell"/>
</dbReference>
<dbReference type="GO" id="GO:0003725">
    <property type="term" value="F:double-stranded RNA binding"/>
    <property type="evidence" value="ECO:0007669"/>
    <property type="project" value="TreeGrafter"/>
</dbReference>
<dbReference type="GO" id="GO:0042802">
    <property type="term" value="F:identical protein binding"/>
    <property type="evidence" value="ECO:0007669"/>
    <property type="project" value="UniProtKB-ARBA"/>
</dbReference>
<dbReference type="EC" id="3.1.26.3" evidence="15"/>
<evidence type="ECO:0000256" key="7">
    <source>
        <dbReference type="ARBA" id="ARBA00022664"/>
    </source>
</evidence>
<dbReference type="NCBIfam" id="TIGR02191">
    <property type="entry name" value="RNaseIII"/>
    <property type="match status" value="1"/>
</dbReference>
<dbReference type="GO" id="GO:0046872">
    <property type="term" value="F:metal ion binding"/>
    <property type="evidence" value="ECO:0007669"/>
    <property type="project" value="UniProtKB-KW"/>
</dbReference>
<evidence type="ECO:0000256" key="6">
    <source>
        <dbReference type="ARBA" id="ARBA00022552"/>
    </source>
</evidence>
<dbReference type="FunFam" id="1.10.1520.10:FF:000001">
    <property type="entry name" value="Ribonuclease 3"/>
    <property type="match status" value="1"/>
</dbReference>
<evidence type="ECO:0000256" key="1">
    <source>
        <dbReference type="ARBA" id="ARBA00000109"/>
    </source>
</evidence>
<evidence type="ECO:0000259" key="16">
    <source>
        <dbReference type="PROSITE" id="PS50137"/>
    </source>
</evidence>
<dbReference type="PROSITE" id="PS50137">
    <property type="entry name" value="DS_RBD"/>
    <property type="match status" value="1"/>
</dbReference>
<dbReference type="GO" id="GO:0019843">
    <property type="term" value="F:rRNA binding"/>
    <property type="evidence" value="ECO:0007669"/>
    <property type="project" value="UniProtKB-KW"/>
</dbReference>
<dbReference type="Proteomes" id="UP000055136">
    <property type="component" value="Chromosome"/>
</dbReference>
<dbReference type="PROSITE" id="PS50142">
    <property type="entry name" value="RNASE_3_2"/>
    <property type="match status" value="1"/>
</dbReference>
<comment type="subcellular location">
    <subcellularLocation>
        <location evidence="2 15">Cytoplasm</location>
    </subcellularLocation>
</comment>
<reference evidence="18" key="1">
    <citation type="submission" date="2015-10" db="EMBL/GenBank/DDBJ databases">
        <title>Description of Candidatus Tenderia electrophaga gen. nov, sp. nov., an Uncultivated Electroautotroph from a Biocathode Enrichment.</title>
        <authorList>
            <person name="Eddie B.J."/>
            <person name="Malanoski A.P."/>
            <person name="Wang Z."/>
            <person name="Hall R.J."/>
            <person name="Oh S.D."/>
            <person name="Heiner C."/>
            <person name="Lin B."/>
            <person name="Strycharz-Glaven S.M."/>
        </authorList>
    </citation>
    <scope>NUCLEOTIDE SEQUENCE [LARGE SCALE GENOMIC DNA]</scope>
    <source>
        <strain evidence="18">NRL1</strain>
    </source>
</reference>
<evidence type="ECO:0000256" key="14">
    <source>
        <dbReference type="ARBA" id="ARBA00022884"/>
    </source>
</evidence>
<evidence type="ECO:0000256" key="11">
    <source>
        <dbReference type="ARBA" id="ARBA00022759"/>
    </source>
</evidence>
<dbReference type="KEGG" id="tee:Tel_07600"/>
<dbReference type="PANTHER" id="PTHR11207">
    <property type="entry name" value="RIBONUCLEASE III"/>
    <property type="match status" value="1"/>
</dbReference>
<keyword evidence="6 15" id="KW-0698">rRNA processing</keyword>
<feature type="active site" evidence="15">
    <location>
        <position position="112"/>
    </location>
</feature>
<dbReference type="Gene3D" id="1.10.1520.10">
    <property type="entry name" value="Ribonuclease III domain"/>
    <property type="match status" value="1"/>
</dbReference>
<evidence type="ECO:0000256" key="10">
    <source>
        <dbReference type="ARBA" id="ARBA00022723"/>
    </source>
</evidence>
<dbReference type="Pfam" id="PF00035">
    <property type="entry name" value="dsrm"/>
    <property type="match status" value="1"/>
</dbReference>
<dbReference type="STRING" id="1748243.Tel_07600"/>
<gene>
    <name evidence="15 18" type="primary">rnc</name>
    <name evidence="18" type="ORF">Tel_07600</name>
</gene>
<evidence type="ECO:0000256" key="12">
    <source>
        <dbReference type="ARBA" id="ARBA00022801"/>
    </source>
</evidence>
<feature type="domain" description="DRBM" evidence="16">
    <location>
        <begin position="150"/>
        <end position="220"/>
    </location>
</feature>
<evidence type="ECO:0000256" key="4">
    <source>
        <dbReference type="ARBA" id="ARBA00011738"/>
    </source>
</evidence>
<proteinExistence type="inferred from homology"/>
<organism evidence="18 19">
    <name type="scientific">Candidatus Tenderia electrophaga</name>
    <dbReference type="NCBI Taxonomy" id="1748243"/>
    <lineage>
        <taxon>Bacteria</taxon>
        <taxon>Pseudomonadati</taxon>
        <taxon>Pseudomonadota</taxon>
        <taxon>Gammaproteobacteria</taxon>
        <taxon>Candidatus Tenderiales</taxon>
        <taxon>Candidatus Tenderiaceae</taxon>
        <taxon>Candidatus Tenderia</taxon>
    </lineage>
</organism>
<dbReference type="FunFam" id="3.30.160.20:FF:000003">
    <property type="entry name" value="Ribonuclease 3"/>
    <property type="match status" value="1"/>
</dbReference>
<keyword evidence="19" id="KW-1185">Reference proteome</keyword>
<dbReference type="SMART" id="SM00358">
    <property type="entry name" value="DSRM"/>
    <property type="match status" value="1"/>
</dbReference>
<comment type="cofactor">
    <cofactor evidence="15">
        <name>Mg(2+)</name>
        <dbReference type="ChEBI" id="CHEBI:18420"/>
    </cofactor>
</comment>
<name>A0A0S2THY2_9GAMM</name>
<dbReference type="CDD" id="cd10845">
    <property type="entry name" value="DSRM_RNAse_III_family"/>
    <property type="match status" value="1"/>
</dbReference>
<dbReference type="AlphaFoldDB" id="A0A0S2THY2"/>
<comment type="caution">
    <text evidence="15">Lacks conserved residue(s) required for the propagation of feature annotation.</text>
</comment>
<accession>A0A0S2THY2</accession>
<dbReference type="GO" id="GO:0004525">
    <property type="term" value="F:ribonuclease III activity"/>
    <property type="evidence" value="ECO:0007669"/>
    <property type="project" value="UniProtKB-UniRule"/>
</dbReference>
<evidence type="ECO:0000259" key="17">
    <source>
        <dbReference type="PROSITE" id="PS50142"/>
    </source>
</evidence>
<dbReference type="SUPFAM" id="SSF54768">
    <property type="entry name" value="dsRNA-binding domain-like"/>
    <property type="match status" value="1"/>
</dbReference>
<dbReference type="SMART" id="SM00535">
    <property type="entry name" value="RIBOc"/>
    <property type="match status" value="1"/>
</dbReference>
<feature type="binding site" evidence="15">
    <location>
        <position position="36"/>
    </location>
    <ligand>
        <name>Mg(2+)</name>
        <dbReference type="ChEBI" id="CHEBI:18420"/>
    </ligand>
</feature>
<evidence type="ECO:0000256" key="2">
    <source>
        <dbReference type="ARBA" id="ARBA00004496"/>
    </source>
</evidence>
<sequence>MDRLGKALDYRFKDPALLELALTHRSVSNQNNERLEFLGDAVLGCIIAAELFARFPQASEGELTRLRASLVKGDTLAKIGRELALGDHLRLGSGELKSGGFRRSSILACGVEAIIGAVWNDGGYTAARQLVVRLYESRLEEVSPEAAHKDPKTRLQELLQARKLPLPVYELLSVEGEAHDQIFCVSCQVDGLSDPGQGRGASRRKAEQDAARRVYELITRQ</sequence>
<comment type="subunit">
    <text evidence="4 15">Homodimer.</text>
</comment>
<protein>
    <recommendedName>
        <fullName evidence="15">Ribonuclease 3</fullName>
        <ecNumber evidence="15">3.1.26.3</ecNumber>
    </recommendedName>
    <alternativeName>
        <fullName evidence="15">Ribonuclease III</fullName>
        <shortName evidence="15">RNase III</shortName>
    </alternativeName>
</protein>
<dbReference type="GO" id="GO:0006397">
    <property type="term" value="P:mRNA processing"/>
    <property type="evidence" value="ECO:0007669"/>
    <property type="project" value="UniProtKB-UniRule"/>
</dbReference>
<dbReference type="PANTHER" id="PTHR11207:SF0">
    <property type="entry name" value="RIBONUCLEASE 3"/>
    <property type="match status" value="1"/>
</dbReference>
<keyword evidence="7 15" id="KW-0507">mRNA processing</keyword>
<evidence type="ECO:0000256" key="8">
    <source>
        <dbReference type="ARBA" id="ARBA00022694"/>
    </source>
</evidence>
<feature type="binding site" evidence="15">
    <location>
        <position position="112"/>
    </location>
    <ligand>
        <name>Mg(2+)</name>
        <dbReference type="ChEBI" id="CHEBI:18420"/>
    </ligand>
</feature>
<keyword evidence="5 15" id="KW-0963">Cytoplasm</keyword>
<keyword evidence="14 15" id="KW-0694">RNA-binding</keyword>
<dbReference type="InterPro" id="IPR000999">
    <property type="entry name" value="RNase_III_dom"/>
</dbReference>
<evidence type="ECO:0000256" key="15">
    <source>
        <dbReference type="HAMAP-Rule" id="MF_00104"/>
    </source>
</evidence>
<keyword evidence="12 15" id="KW-0378">Hydrolase</keyword>
<dbReference type="CDD" id="cd00593">
    <property type="entry name" value="RIBOc"/>
    <property type="match status" value="1"/>
</dbReference>
<dbReference type="InterPro" id="IPR014720">
    <property type="entry name" value="dsRBD_dom"/>
</dbReference>
<comment type="function">
    <text evidence="15">Digests double-stranded RNA. Involved in the processing of primary rRNA transcript to yield the immediate precursors to the large and small rRNAs (23S and 16S). Processes some mRNAs, and tRNAs when they are encoded in the rRNA operon. Processes pre-crRNA and tracrRNA of type II CRISPR loci if present in the organism.</text>
</comment>
<evidence type="ECO:0000256" key="3">
    <source>
        <dbReference type="ARBA" id="ARBA00010183"/>
    </source>
</evidence>
<keyword evidence="15" id="KW-0699">rRNA-binding</keyword>
<evidence type="ECO:0000256" key="13">
    <source>
        <dbReference type="ARBA" id="ARBA00022842"/>
    </source>
</evidence>
<dbReference type="GO" id="GO:0010468">
    <property type="term" value="P:regulation of gene expression"/>
    <property type="evidence" value="ECO:0007669"/>
    <property type="project" value="TreeGrafter"/>
</dbReference>
<keyword evidence="11 15" id="KW-0255">Endonuclease</keyword>
<dbReference type="HAMAP" id="MF_00104">
    <property type="entry name" value="RNase_III"/>
    <property type="match status" value="1"/>
</dbReference>
<comment type="similarity">
    <text evidence="3">Belongs to the ribonuclease III family.</text>
</comment>
<dbReference type="EMBL" id="CP013099">
    <property type="protein sequence ID" value="ALP54773.1"/>
    <property type="molecule type" value="Genomic_DNA"/>
</dbReference>